<dbReference type="Gene3D" id="3.90.76.10">
    <property type="entry name" value="Dipeptide-binding Protein, Domain 1"/>
    <property type="match status" value="1"/>
</dbReference>
<evidence type="ECO:0000256" key="4">
    <source>
        <dbReference type="SAM" id="SignalP"/>
    </source>
</evidence>
<dbReference type="Gene3D" id="3.40.190.10">
    <property type="entry name" value="Periplasmic binding protein-like II"/>
    <property type="match status" value="1"/>
</dbReference>
<evidence type="ECO:0000313" key="6">
    <source>
        <dbReference type="EMBL" id="ETW96505.1"/>
    </source>
</evidence>
<organism evidence="6 7">
    <name type="scientific">Entotheonella factor</name>
    <dbReference type="NCBI Taxonomy" id="1429438"/>
    <lineage>
        <taxon>Bacteria</taxon>
        <taxon>Pseudomonadati</taxon>
        <taxon>Nitrospinota/Tectimicrobiota group</taxon>
        <taxon>Candidatus Tectimicrobiota</taxon>
        <taxon>Candidatus Entotheonellia</taxon>
        <taxon>Candidatus Entotheonellales</taxon>
        <taxon>Candidatus Entotheonellaceae</taxon>
        <taxon>Candidatus Entotheonella</taxon>
    </lineage>
</organism>
<dbReference type="GO" id="GO:1904680">
    <property type="term" value="F:peptide transmembrane transporter activity"/>
    <property type="evidence" value="ECO:0007669"/>
    <property type="project" value="TreeGrafter"/>
</dbReference>
<feature type="chain" id="PRO_5004844520" evidence="4">
    <location>
        <begin position="35"/>
        <end position="534"/>
    </location>
</feature>
<protein>
    <submittedName>
        <fullName evidence="6">Peptide ABC transporter substrate-binding protein</fullName>
    </submittedName>
</protein>
<dbReference type="AlphaFoldDB" id="W4LFL2"/>
<evidence type="ECO:0000313" key="7">
    <source>
        <dbReference type="Proteomes" id="UP000019141"/>
    </source>
</evidence>
<dbReference type="PIRSF" id="PIRSF002741">
    <property type="entry name" value="MppA"/>
    <property type="match status" value="1"/>
</dbReference>
<comment type="similarity">
    <text evidence="1">Belongs to the bacterial solute-binding protein 5 family.</text>
</comment>
<reference evidence="6 7" key="1">
    <citation type="journal article" date="2014" name="Nature">
        <title>An environmental bacterial taxon with a large and distinct metabolic repertoire.</title>
        <authorList>
            <person name="Wilson M.C."/>
            <person name="Mori T."/>
            <person name="Ruckert C."/>
            <person name="Uria A.R."/>
            <person name="Helf M.J."/>
            <person name="Takada K."/>
            <person name="Gernert C."/>
            <person name="Steffens U.A."/>
            <person name="Heycke N."/>
            <person name="Schmitt S."/>
            <person name="Rinke C."/>
            <person name="Helfrich E.J."/>
            <person name="Brachmann A.O."/>
            <person name="Gurgui C."/>
            <person name="Wakimoto T."/>
            <person name="Kracht M."/>
            <person name="Crusemann M."/>
            <person name="Hentschel U."/>
            <person name="Abe I."/>
            <person name="Matsunaga S."/>
            <person name="Kalinowski J."/>
            <person name="Takeyama H."/>
            <person name="Piel J."/>
        </authorList>
    </citation>
    <scope>NUCLEOTIDE SEQUENCE [LARGE SCALE GENOMIC DNA]</scope>
    <source>
        <strain evidence="7">TSY1</strain>
    </source>
</reference>
<dbReference type="CDD" id="cd00995">
    <property type="entry name" value="PBP2_NikA_DppA_OppA_like"/>
    <property type="match status" value="1"/>
</dbReference>
<sequence>MRDAVCTCKFRFNQNVFRLGLLGSFILTSLLALTACPSSTPTESRQIMRIALETAPQRLDPRYAVDVASQRVVQLIYNGLVRLDAQATIVPDVAQSWETPESTTYVFHLRRDVTWHDGERLTAADVHYTFTSLLDEKNESPKRASFDKIESIDVLDEYTIRFVLSEPFAPFLTNMTLGLIPQPRAGEGERDLDAHPVGTGPFQFDRVEPDVAVYLLAHDAYFEGRATLDGVVLRILPDAMVRLFELQKGNIDLIQNALPPDLLTQLRSDEQFNVIQAPGTNFMYLGLNCQDEILKHVQVRQALAHAIDRQAVIRHVLSGLANLADGILPAGHWAYEANVPRYAYDPERAAQLLDQAGFPDPDGDGPQPRFQLTYKTSQNEEGRRIAEVLQEQLRQVSIEVEIRSFEWGTFFGDIRAGNFQLYALTWVGVTEPDIFHYVFHSQSVPPAGANRGRYLNGQLDALLDAGRRSTSQETRRTSYSQAQTLIATELPYVPLWHRTNVAVLRSTFRGYQLTPSGDFRVIRTIEPNKPAKAS</sequence>
<dbReference type="PANTHER" id="PTHR30290:SF9">
    <property type="entry name" value="OLIGOPEPTIDE-BINDING PROTEIN APPA"/>
    <property type="match status" value="1"/>
</dbReference>
<gene>
    <name evidence="6" type="ORF">ETSY1_26310</name>
</gene>
<dbReference type="GO" id="GO:0030288">
    <property type="term" value="C:outer membrane-bounded periplasmic space"/>
    <property type="evidence" value="ECO:0007669"/>
    <property type="project" value="UniProtKB-ARBA"/>
</dbReference>
<dbReference type="GO" id="GO:0043190">
    <property type="term" value="C:ATP-binding cassette (ABC) transporter complex"/>
    <property type="evidence" value="ECO:0007669"/>
    <property type="project" value="InterPro"/>
</dbReference>
<evidence type="ECO:0000259" key="5">
    <source>
        <dbReference type="Pfam" id="PF00496"/>
    </source>
</evidence>
<keyword evidence="3 4" id="KW-0732">Signal</keyword>
<proteinExistence type="inferred from homology"/>
<dbReference type="InterPro" id="IPR039424">
    <property type="entry name" value="SBP_5"/>
</dbReference>
<dbReference type="PANTHER" id="PTHR30290">
    <property type="entry name" value="PERIPLASMIC BINDING COMPONENT OF ABC TRANSPORTER"/>
    <property type="match status" value="1"/>
</dbReference>
<dbReference type="InterPro" id="IPR030678">
    <property type="entry name" value="Peptide/Ni-bd"/>
</dbReference>
<dbReference type="Gene3D" id="3.10.105.10">
    <property type="entry name" value="Dipeptide-binding Protein, Domain 3"/>
    <property type="match status" value="1"/>
</dbReference>
<accession>W4LFL2</accession>
<dbReference type="GO" id="GO:0015833">
    <property type="term" value="P:peptide transport"/>
    <property type="evidence" value="ECO:0007669"/>
    <property type="project" value="TreeGrafter"/>
</dbReference>
<dbReference type="InterPro" id="IPR000914">
    <property type="entry name" value="SBP_5_dom"/>
</dbReference>
<evidence type="ECO:0000256" key="1">
    <source>
        <dbReference type="ARBA" id="ARBA00005695"/>
    </source>
</evidence>
<dbReference type="EMBL" id="AZHW01000776">
    <property type="protein sequence ID" value="ETW96505.1"/>
    <property type="molecule type" value="Genomic_DNA"/>
</dbReference>
<evidence type="ECO:0000256" key="2">
    <source>
        <dbReference type="ARBA" id="ARBA00022448"/>
    </source>
</evidence>
<dbReference type="HOGENOM" id="CLU_017028_7_3_7"/>
<dbReference type="Pfam" id="PF00496">
    <property type="entry name" value="SBP_bac_5"/>
    <property type="match status" value="1"/>
</dbReference>
<feature type="domain" description="Solute-binding protein family 5" evidence="5">
    <location>
        <begin position="88"/>
        <end position="433"/>
    </location>
</feature>
<feature type="signal peptide" evidence="4">
    <location>
        <begin position="1"/>
        <end position="34"/>
    </location>
</feature>
<evidence type="ECO:0000256" key="3">
    <source>
        <dbReference type="ARBA" id="ARBA00022729"/>
    </source>
</evidence>
<dbReference type="Proteomes" id="UP000019141">
    <property type="component" value="Unassembled WGS sequence"/>
</dbReference>
<name>W4LFL2_ENTF1</name>
<keyword evidence="2" id="KW-0813">Transport</keyword>
<keyword evidence="7" id="KW-1185">Reference proteome</keyword>
<dbReference type="SUPFAM" id="SSF53850">
    <property type="entry name" value="Periplasmic binding protein-like II"/>
    <property type="match status" value="1"/>
</dbReference>
<comment type="caution">
    <text evidence="6">The sequence shown here is derived from an EMBL/GenBank/DDBJ whole genome shotgun (WGS) entry which is preliminary data.</text>
</comment>